<dbReference type="Gene3D" id="3.60.10.10">
    <property type="entry name" value="Endonuclease/exonuclease/phosphatase"/>
    <property type="match status" value="1"/>
</dbReference>
<dbReference type="Proteomes" id="UP000515154">
    <property type="component" value="Unplaced"/>
</dbReference>
<feature type="domain" description="Endonuclease/exonuclease/phosphatase" evidence="1">
    <location>
        <begin position="82"/>
        <end position="182"/>
    </location>
</feature>
<dbReference type="RefSeq" id="XP_029655612.1">
    <property type="nucleotide sequence ID" value="XM_029799752.1"/>
</dbReference>
<dbReference type="InterPro" id="IPR036691">
    <property type="entry name" value="Endo/exonu/phosph_ase_sf"/>
</dbReference>
<sequence>MDILVVNETKLKGNQHHKIHGFQSIDIPWRPDAVAGTGTSIYYKDNLMVRDLKIVEQNLCELITLKLLTSLGWISVGAMYSKAMKNYQNLIEEFFQNNDRGILIGDLNAKHTSYGCANTNSDGNILLRLSENCGFSVLTSREPNHFSCYGEDCIGVFLVSADLVHQCSIPRIEINIGSDHLPQSLCMRTSSTICEDLFIGYDTSRTIWSDLEVSMKKHLTPYPIQSIPSNIQIEKLNKILREAILDFLRKSSIRKYIMSNTNRKTRIDESLGKLIKWKGNLEKKLRRCSDPIDRIRLRDKIRTVKIEINDVAKKHSDLAWKSQCSKLNKKNPHFWKVFNRLSNMENKGEEIRLKTTEGIDIPLDEVPSHLRSQLAKVQEVDPIDMVPKEVICEAQRSLRANLSHTGPLCRDITLEETYAAIMSCKNNAPGHDYIPISVFKHAPNILLRYLTALYNASWRLGYVPDS</sequence>
<dbReference type="Pfam" id="PF14529">
    <property type="entry name" value="Exo_endo_phos_2"/>
    <property type="match status" value="1"/>
</dbReference>
<proteinExistence type="predicted"/>
<organism evidence="2 3">
    <name type="scientific">Octopus sinensis</name>
    <name type="common">East Asian common octopus</name>
    <dbReference type="NCBI Taxonomy" id="2607531"/>
    <lineage>
        <taxon>Eukaryota</taxon>
        <taxon>Metazoa</taxon>
        <taxon>Spiralia</taxon>
        <taxon>Lophotrochozoa</taxon>
        <taxon>Mollusca</taxon>
        <taxon>Cephalopoda</taxon>
        <taxon>Coleoidea</taxon>
        <taxon>Octopodiformes</taxon>
        <taxon>Octopoda</taxon>
        <taxon>Incirrata</taxon>
        <taxon>Octopodidae</taxon>
        <taxon>Octopus</taxon>
    </lineage>
</organism>
<dbReference type="SUPFAM" id="SSF56219">
    <property type="entry name" value="DNase I-like"/>
    <property type="match status" value="1"/>
</dbReference>
<evidence type="ECO:0000313" key="2">
    <source>
        <dbReference type="Proteomes" id="UP000515154"/>
    </source>
</evidence>
<accession>A0A6P7U278</accession>
<reference evidence="3" key="1">
    <citation type="submission" date="2025-08" db="UniProtKB">
        <authorList>
            <consortium name="RefSeq"/>
        </authorList>
    </citation>
    <scope>IDENTIFICATION</scope>
</reference>
<dbReference type="AlphaFoldDB" id="A0A6P7U278"/>
<gene>
    <name evidence="3" type="primary">LOC115229389</name>
</gene>
<evidence type="ECO:0000313" key="3">
    <source>
        <dbReference type="RefSeq" id="XP_029655612.1"/>
    </source>
</evidence>
<keyword evidence="2" id="KW-1185">Reference proteome</keyword>
<evidence type="ECO:0000259" key="1">
    <source>
        <dbReference type="Pfam" id="PF14529"/>
    </source>
</evidence>
<dbReference type="GO" id="GO:0003824">
    <property type="term" value="F:catalytic activity"/>
    <property type="evidence" value="ECO:0007669"/>
    <property type="project" value="InterPro"/>
</dbReference>
<dbReference type="KEGG" id="osn:115229389"/>
<name>A0A6P7U278_9MOLL</name>
<dbReference type="InterPro" id="IPR005135">
    <property type="entry name" value="Endo/exonuclease/phosphatase"/>
</dbReference>
<protein>
    <submittedName>
        <fullName evidence="3">Uncharacterized protein LOC115229389</fullName>
    </submittedName>
</protein>